<dbReference type="SUPFAM" id="SSF56112">
    <property type="entry name" value="Protein kinase-like (PK-like)"/>
    <property type="match status" value="1"/>
</dbReference>
<reference evidence="2 3" key="1">
    <citation type="submission" date="2024-04" db="EMBL/GenBank/DDBJ databases">
        <title>Tritrichomonas musculus Genome.</title>
        <authorList>
            <person name="Alves-Ferreira E."/>
            <person name="Grigg M."/>
            <person name="Lorenzi H."/>
            <person name="Galac M."/>
        </authorList>
    </citation>
    <scope>NUCLEOTIDE SEQUENCE [LARGE SCALE GENOMIC DNA]</scope>
    <source>
        <strain evidence="2 3">EAF2021</strain>
    </source>
</reference>
<evidence type="ECO:0000313" key="2">
    <source>
        <dbReference type="EMBL" id="KAK8881012.1"/>
    </source>
</evidence>
<dbReference type="EMBL" id="JAPFFF010000010">
    <property type="protein sequence ID" value="KAK8881012.1"/>
    <property type="molecule type" value="Genomic_DNA"/>
</dbReference>
<name>A0ABR2JS25_9EUKA</name>
<dbReference type="InterPro" id="IPR008271">
    <property type="entry name" value="Ser/Thr_kinase_AS"/>
</dbReference>
<dbReference type="PROSITE" id="PS00108">
    <property type="entry name" value="PROTEIN_KINASE_ST"/>
    <property type="match status" value="1"/>
</dbReference>
<dbReference type="PANTHER" id="PTHR24347">
    <property type="entry name" value="SERINE/THREONINE-PROTEIN KINASE"/>
    <property type="match status" value="1"/>
</dbReference>
<protein>
    <recommendedName>
        <fullName evidence="1">Protein kinase domain-containing protein</fullName>
    </recommendedName>
</protein>
<dbReference type="PROSITE" id="PS50011">
    <property type="entry name" value="PROTEIN_KINASE_DOM"/>
    <property type="match status" value="1"/>
</dbReference>
<accession>A0ABR2JS25</accession>
<keyword evidence="3" id="KW-1185">Reference proteome</keyword>
<dbReference type="SMART" id="SM00220">
    <property type="entry name" value="S_TKc"/>
    <property type="match status" value="1"/>
</dbReference>
<organism evidence="2 3">
    <name type="scientific">Tritrichomonas musculus</name>
    <dbReference type="NCBI Taxonomy" id="1915356"/>
    <lineage>
        <taxon>Eukaryota</taxon>
        <taxon>Metamonada</taxon>
        <taxon>Parabasalia</taxon>
        <taxon>Tritrichomonadida</taxon>
        <taxon>Tritrichomonadidae</taxon>
        <taxon>Tritrichomonas</taxon>
    </lineage>
</organism>
<evidence type="ECO:0000313" key="3">
    <source>
        <dbReference type="Proteomes" id="UP001470230"/>
    </source>
</evidence>
<dbReference type="Gene3D" id="1.10.510.10">
    <property type="entry name" value="Transferase(Phosphotransferase) domain 1"/>
    <property type="match status" value="1"/>
</dbReference>
<proteinExistence type="predicted"/>
<feature type="domain" description="Protein kinase" evidence="1">
    <location>
        <begin position="1"/>
        <end position="302"/>
    </location>
</feature>
<comment type="caution">
    <text evidence="2">The sequence shown here is derived from an EMBL/GenBank/DDBJ whole genome shotgun (WGS) entry which is preliminary data.</text>
</comment>
<dbReference type="InterPro" id="IPR011009">
    <property type="entry name" value="Kinase-like_dom_sf"/>
</dbReference>
<dbReference type="Proteomes" id="UP001470230">
    <property type="component" value="Unassembled WGS sequence"/>
</dbReference>
<gene>
    <name evidence="2" type="ORF">M9Y10_003721</name>
</gene>
<evidence type="ECO:0000259" key="1">
    <source>
        <dbReference type="PROSITE" id="PS50011"/>
    </source>
</evidence>
<dbReference type="InterPro" id="IPR000719">
    <property type="entry name" value="Prot_kinase_dom"/>
</dbReference>
<sequence length="327" mass="38036">MSIRPDTLINIINAQQNKYLVQSFMIQSRNIIFKGIRKFFPDQHDQNGEQNVNQAQNSESLVFKLQEIHSPKDKDKYTRVHNILHKFLNDPRVIKNKKVIDIHAIFNTYLMIPTKYYPNRDVLEYMTNNPLGIENHELIRIASFQALHILVLLKNQEVVHNDFKFENLMVTEDPVINGPQLPFYILVFDFDDAQVVDKNGKSDIKGGTKIFNAPEMQRSLPHDFSVDIWSLGVNIYYYLTCILPFNIDVHDSNDTIYMKTQEELENIDDSIPQDAFDVIKEMLKFKPEDRITPEKALRMDWFNGLDPIVPMFVNDISTDSGEEDGPA</sequence>
<dbReference type="Pfam" id="PF00069">
    <property type="entry name" value="Pkinase"/>
    <property type="match status" value="1"/>
</dbReference>